<keyword evidence="2" id="KW-0808">Transferase</keyword>
<evidence type="ECO:0000259" key="1">
    <source>
        <dbReference type="Pfam" id="PF13302"/>
    </source>
</evidence>
<protein>
    <submittedName>
        <fullName evidence="2">N-acetyltransferase</fullName>
    </submittedName>
</protein>
<gene>
    <name evidence="2" type="ORF">D3C88_00535</name>
</gene>
<dbReference type="SUPFAM" id="SSF55729">
    <property type="entry name" value="Acyl-CoA N-acyltransferases (Nat)"/>
    <property type="match status" value="1"/>
</dbReference>
<dbReference type="Pfam" id="PF13302">
    <property type="entry name" value="Acetyltransf_3"/>
    <property type="match status" value="1"/>
</dbReference>
<dbReference type="InterPro" id="IPR000182">
    <property type="entry name" value="GNAT_dom"/>
</dbReference>
<dbReference type="AlphaFoldDB" id="A0A0J2CFY3"/>
<proteinExistence type="predicted"/>
<dbReference type="GO" id="GO:0016747">
    <property type="term" value="F:acyltransferase activity, transferring groups other than amino-acyl groups"/>
    <property type="evidence" value="ECO:0007669"/>
    <property type="project" value="InterPro"/>
</dbReference>
<comment type="caution">
    <text evidence="2">The sequence shown here is derived from an EMBL/GenBank/DDBJ whole genome shotgun (WGS) entry which is preliminary data.</text>
</comment>
<reference evidence="2 3" key="1">
    <citation type="journal article" date="2018" name="BMC Microbiol.">
        <title>Genome sequencing of strains of the most prevalent clonal group of O1:K1:H7 Escherichia coli that causes neonatal meningitis in France.</title>
        <authorList>
            <person name="Geslain G."/>
            <person name="Birgy A."/>
            <person name="Adiba S."/>
            <person name="Magnan M."/>
            <person name="Courroux C."/>
            <person name="Levy C."/>
            <person name="Cohen R."/>
            <person name="Bidet P."/>
            <person name="Bonacorsi S."/>
        </authorList>
    </citation>
    <scope>NUCLEOTIDE SEQUENCE [LARGE SCALE GENOMIC DNA]</scope>
    <source>
        <strain evidence="2 3">S308</strain>
    </source>
</reference>
<evidence type="ECO:0000313" key="3">
    <source>
        <dbReference type="Proteomes" id="UP000284508"/>
    </source>
</evidence>
<dbReference type="EMBL" id="QXHA01000026">
    <property type="protein sequence ID" value="RIB43856.1"/>
    <property type="molecule type" value="Genomic_DNA"/>
</dbReference>
<dbReference type="InterPro" id="IPR051531">
    <property type="entry name" value="N-acetyltransferase"/>
</dbReference>
<dbReference type="RefSeq" id="WP_001332034.1">
    <property type="nucleotide sequence ID" value="NZ_AP022171.1"/>
</dbReference>
<dbReference type="PANTHER" id="PTHR43792">
    <property type="entry name" value="GNAT FAMILY, PUTATIVE (AFU_ORTHOLOGUE AFUA_3G00765)-RELATED-RELATED"/>
    <property type="match status" value="1"/>
</dbReference>
<dbReference type="InterPro" id="IPR016181">
    <property type="entry name" value="Acyl_CoA_acyltransferase"/>
</dbReference>
<dbReference type="PANTHER" id="PTHR43792:SF1">
    <property type="entry name" value="N-ACETYLTRANSFERASE DOMAIN-CONTAINING PROTEIN"/>
    <property type="match status" value="1"/>
</dbReference>
<feature type="domain" description="N-acetyltransferase" evidence="1">
    <location>
        <begin position="9"/>
        <end position="92"/>
    </location>
</feature>
<name>A0A0J2CFY3_ECOLX</name>
<dbReference type="Proteomes" id="UP000284508">
    <property type="component" value="Unassembled WGS sequence"/>
</dbReference>
<accession>A0A0J2CFY3</accession>
<evidence type="ECO:0000313" key="2">
    <source>
        <dbReference type="EMBL" id="RIB43856.1"/>
    </source>
</evidence>
<sequence length="99" mass="11069">MLGVLTLARDIQLAIVNKMTQVLIGDIYLRQQCDVFWLGYTISPAYTRQGYAIEAITATIDWIKENGFSLIKAGVNPENTLSKKLLIRIGFNFSSIEDG</sequence>
<organism evidence="2 3">
    <name type="scientific">Escherichia coli</name>
    <dbReference type="NCBI Taxonomy" id="562"/>
    <lineage>
        <taxon>Bacteria</taxon>
        <taxon>Pseudomonadati</taxon>
        <taxon>Pseudomonadota</taxon>
        <taxon>Gammaproteobacteria</taxon>
        <taxon>Enterobacterales</taxon>
        <taxon>Enterobacteriaceae</taxon>
        <taxon>Escherichia</taxon>
    </lineage>
</organism>
<dbReference type="Gene3D" id="3.40.630.30">
    <property type="match status" value="1"/>
</dbReference>